<evidence type="ECO:0000256" key="3">
    <source>
        <dbReference type="ARBA" id="ARBA00022840"/>
    </source>
</evidence>
<accession>A0A1A8T625</accession>
<dbReference type="Pfam" id="PF13302">
    <property type="entry name" value="Acetyltransf_3"/>
    <property type="match status" value="1"/>
</dbReference>
<protein>
    <submittedName>
        <fullName evidence="5">Acetyltransferase Pat</fullName>
        <ecNumber evidence="5">2.3.1.-</ecNumber>
    </submittedName>
</protein>
<dbReference type="Proteomes" id="UP000092544">
    <property type="component" value="Unassembled WGS sequence"/>
</dbReference>
<evidence type="ECO:0000313" key="6">
    <source>
        <dbReference type="Proteomes" id="UP000092544"/>
    </source>
</evidence>
<dbReference type="PANTHER" id="PTHR43334:SF1">
    <property type="entry name" value="3-HYDROXYPROPIONATE--COA LIGASE [ADP-FORMING]"/>
    <property type="match status" value="1"/>
</dbReference>
<keyword evidence="3" id="KW-0067">ATP-binding</keyword>
<dbReference type="PROSITE" id="PS51186">
    <property type="entry name" value="GNAT"/>
    <property type="match status" value="1"/>
</dbReference>
<dbReference type="Gene3D" id="3.40.50.720">
    <property type="entry name" value="NAD(P)-binding Rossmann-like Domain"/>
    <property type="match status" value="1"/>
</dbReference>
<feature type="domain" description="N-acetyltransferase" evidence="4">
    <location>
        <begin position="645"/>
        <end position="799"/>
    </location>
</feature>
<evidence type="ECO:0000313" key="5">
    <source>
        <dbReference type="EMBL" id="SBS27573.1"/>
    </source>
</evidence>
<dbReference type="GO" id="GO:0005524">
    <property type="term" value="F:ATP binding"/>
    <property type="evidence" value="ECO:0007669"/>
    <property type="project" value="UniProtKB-KW"/>
</dbReference>
<gene>
    <name evidence="5" type="ORF">MSP8886_00889</name>
</gene>
<dbReference type="OrthoDB" id="9807426at2"/>
<sequence length="815" mass="90102">MPHHALQSLLAPRSAVVLTGEDPHDPILLALLKALASTSKRPEICLVGVAPDVPEGKLFEQKLTLNELNKPYDLAIHAGTTNESIEDIVAACAKMGIHTLLMLSWTGTSDTVLRDCLRQHKVRLLGPNSFGICRPKQGLFAWLGLTQPIPGRLALMSQSGTVASALVDWSTWQGIGFSQVVSMGAPVDVMPSQILDYLSNDFESQAILMYLQSVGKPTRFLSSLRAASRSKPVAVVTEHNLGADPRVLDAALNRTGAVRGRRLNDLIGAASVMTNARRIKEGSLMIIGNGAGPGELASQRASELNVALLAPQENLRHKLENIVSGRGHVGPVSTVWASCASDVFVDMARTALEDEQCCAVLLMLSPTALIDLSSFYEQVIELHRQQKKLVMVCLLGGGEMVTMRTRINEAGIPTFRTPETALEGFQFLEQFQRNQRLAKQSPDSNAADETFNVEQARQRLQDYVAANKTRLEGDELKAVLSLFHLEMVSFSRNDSIIHAALHVRIFQDPIFGTAIGVALGGSEQGAPQKSEVVGLPPLNTLLVRDLLTQLLPLPSQHSFTSDNKKQIHPHIERFLLNVSSLACELPECQTLQLSKLYVNKHGQLNGEAFATLTSCHHLRRYEHLAIQPYPRQWVQQLTLRNNFNVTVRPVRPEDAPMIAQFVKSMSKQTRYLRFISNIEELTPRMLASMSHIDYDREMAFMAVHTINGQDTLIGTSRYIDNFDDHSCEFAVVLGDDYQGLGLASYLMKQLILVAADKDIHLMKGIVLAENKRMLTFCKHLGFTIKRDPDDFGQMIAELSLTPNTIEKFKHSVKNA</sequence>
<keyword evidence="5" id="KW-0808">Transferase</keyword>
<evidence type="ECO:0000256" key="1">
    <source>
        <dbReference type="ARBA" id="ARBA00022598"/>
    </source>
</evidence>
<dbReference type="Gene3D" id="3.40.50.261">
    <property type="entry name" value="Succinyl-CoA synthetase domains"/>
    <property type="match status" value="2"/>
</dbReference>
<dbReference type="Pfam" id="PF13549">
    <property type="entry name" value="ATP-grasp_5"/>
    <property type="match status" value="1"/>
</dbReference>
<dbReference type="InterPro" id="IPR051538">
    <property type="entry name" value="Acyl-CoA_Synth/Transferase"/>
</dbReference>
<reference evidence="5 6" key="1">
    <citation type="submission" date="2016-06" db="EMBL/GenBank/DDBJ databases">
        <authorList>
            <person name="Kjaerup R.B."/>
            <person name="Dalgaard T.S."/>
            <person name="Juul-Madsen H.R."/>
        </authorList>
    </citation>
    <scope>NUCLEOTIDE SEQUENCE [LARGE SCALE GENOMIC DNA]</scope>
    <source>
        <strain evidence="5 6">CECT 8886</strain>
    </source>
</reference>
<dbReference type="InterPro" id="IPR000182">
    <property type="entry name" value="GNAT_dom"/>
</dbReference>
<organism evidence="5 6">
    <name type="scientific">Marinomonas spartinae</name>
    <dbReference type="NCBI Taxonomy" id="1792290"/>
    <lineage>
        <taxon>Bacteria</taxon>
        <taxon>Pseudomonadati</taxon>
        <taxon>Pseudomonadota</taxon>
        <taxon>Gammaproteobacteria</taxon>
        <taxon>Oceanospirillales</taxon>
        <taxon>Oceanospirillaceae</taxon>
        <taxon>Marinomonas</taxon>
    </lineage>
</organism>
<dbReference type="AlphaFoldDB" id="A0A1A8T625"/>
<dbReference type="GO" id="GO:0016747">
    <property type="term" value="F:acyltransferase activity, transferring groups other than amino-acyl groups"/>
    <property type="evidence" value="ECO:0007669"/>
    <property type="project" value="InterPro"/>
</dbReference>
<dbReference type="SUPFAM" id="SSF52210">
    <property type="entry name" value="Succinyl-CoA synthetase domains"/>
    <property type="match status" value="2"/>
</dbReference>
<proteinExistence type="predicted"/>
<dbReference type="GO" id="GO:0016874">
    <property type="term" value="F:ligase activity"/>
    <property type="evidence" value="ECO:0007669"/>
    <property type="project" value="UniProtKB-KW"/>
</dbReference>
<dbReference type="PANTHER" id="PTHR43334">
    <property type="entry name" value="ACETATE--COA LIGASE [ADP-FORMING]"/>
    <property type="match status" value="1"/>
</dbReference>
<keyword evidence="1" id="KW-0436">Ligase</keyword>
<dbReference type="InterPro" id="IPR016181">
    <property type="entry name" value="Acyl_CoA_acyltransferase"/>
</dbReference>
<dbReference type="Gene3D" id="3.40.630.30">
    <property type="match status" value="1"/>
</dbReference>
<dbReference type="RefSeq" id="WP_067013163.1">
    <property type="nucleotide sequence ID" value="NZ_FLOB01000002.1"/>
</dbReference>
<dbReference type="Pfam" id="PF13607">
    <property type="entry name" value="Succ_CoA_lig"/>
    <property type="match status" value="1"/>
</dbReference>
<evidence type="ECO:0000256" key="2">
    <source>
        <dbReference type="ARBA" id="ARBA00022741"/>
    </source>
</evidence>
<name>A0A1A8T625_9GAMM</name>
<evidence type="ECO:0000259" key="4">
    <source>
        <dbReference type="PROSITE" id="PS51186"/>
    </source>
</evidence>
<dbReference type="SUPFAM" id="SSF55729">
    <property type="entry name" value="Acyl-CoA N-acyltransferases (Nat)"/>
    <property type="match status" value="1"/>
</dbReference>
<keyword evidence="6" id="KW-1185">Reference proteome</keyword>
<dbReference type="EMBL" id="FLOB01000002">
    <property type="protein sequence ID" value="SBS27573.1"/>
    <property type="molecule type" value="Genomic_DNA"/>
</dbReference>
<dbReference type="STRING" id="1792290.MSP8886_00889"/>
<keyword evidence="5" id="KW-0012">Acyltransferase</keyword>
<dbReference type="InterPro" id="IPR032875">
    <property type="entry name" value="Succ_CoA_lig_flav_dom"/>
</dbReference>
<dbReference type="InterPro" id="IPR016102">
    <property type="entry name" value="Succinyl-CoA_synth-like"/>
</dbReference>
<keyword evidence="2" id="KW-0547">Nucleotide-binding</keyword>
<dbReference type="EC" id="2.3.1.-" evidence="5"/>
<dbReference type="Gene3D" id="3.30.470.20">
    <property type="entry name" value="ATP-grasp fold, B domain"/>
    <property type="match status" value="1"/>
</dbReference>